<dbReference type="NCBIfam" id="TIGR00756">
    <property type="entry name" value="PPR"/>
    <property type="match status" value="3"/>
</dbReference>
<evidence type="ECO:0000313" key="4">
    <source>
        <dbReference type="Proteomes" id="UP000663760"/>
    </source>
</evidence>
<keyword evidence="1" id="KW-0677">Repeat</keyword>
<evidence type="ECO:0000313" key="3">
    <source>
        <dbReference type="EMBL" id="CAA7396097.1"/>
    </source>
</evidence>
<dbReference type="OrthoDB" id="1928982at2759"/>
<feature type="repeat" description="PPR" evidence="2">
    <location>
        <begin position="184"/>
        <end position="218"/>
    </location>
</feature>
<dbReference type="GO" id="GO:0003723">
    <property type="term" value="F:RNA binding"/>
    <property type="evidence" value="ECO:0007669"/>
    <property type="project" value="InterPro"/>
</dbReference>
<dbReference type="PANTHER" id="PTHR47926:SF347">
    <property type="entry name" value="PENTATRICOPEPTIDE REPEAT-CONTAINING PROTEIN"/>
    <property type="match status" value="1"/>
</dbReference>
<gene>
    <name evidence="3" type="ORF">SI8410_05006760</name>
</gene>
<dbReference type="FunFam" id="1.25.40.10:FF:000090">
    <property type="entry name" value="Pentatricopeptide repeat-containing protein, chloroplastic"/>
    <property type="match status" value="1"/>
</dbReference>
<evidence type="ECO:0000256" key="2">
    <source>
        <dbReference type="PROSITE-ProRule" id="PRU00708"/>
    </source>
</evidence>
<dbReference type="InterPro" id="IPR002885">
    <property type="entry name" value="PPR_rpt"/>
</dbReference>
<organism evidence="3 4">
    <name type="scientific">Spirodela intermedia</name>
    <name type="common">Intermediate duckweed</name>
    <dbReference type="NCBI Taxonomy" id="51605"/>
    <lineage>
        <taxon>Eukaryota</taxon>
        <taxon>Viridiplantae</taxon>
        <taxon>Streptophyta</taxon>
        <taxon>Embryophyta</taxon>
        <taxon>Tracheophyta</taxon>
        <taxon>Spermatophyta</taxon>
        <taxon>Magnoliopsida</taxon>
        <taxon>Liliopsida</taxon>
        <taxon>Araceae</taxon>
        <taxon>Lemnoideae</taxon>
        <taxon>Spirodela</taxon>
    </lineage>
</organism>
<dbReference type="AlphaFoldDB" id="A0A7I8KE89"/>
<name>A0A7I8KE89_SPIIN</name>
<protein>
    <submittedName>
        <fullName evidence="3">Uncharacterized protein</fullName>
    </submittedName>
</protein>
<sequence>MPLLPAPLFTKQRCLTLLAAAASAERLRLLHALFETSGILEGDKFLASELIRAFALFPSSDGADHARLLLNRLPGPSTAAWNHVIRGYARGCCVLRRRDSVGVFLEMHRWGRPLARPNELTIPFVLNAAAGLADLELGRQLHAGALKGGVGAVVYVGNALIHLYARCSQLAEARQIFDEMPARTVVSWNSMLSAYTERSCLDESLQLFVWMRRARFEPDETTFVVLLSAAAETSNLGLGKWVHGRLIETAVAMNVQLGTALVDMYAKSGAIRSARRVFERMSERNVWTWSTMILGLAQHGLASEALELFDTMKRTPVEPNCVTFLGVLAACSHGGLVDDGYRFFREMTREHGIPARMAHYSAMVDVLGRNGRLEEAYAFVESMPIEPDAVVWRTLVSACSIHSAADCGGVGSRARRRLLELEPERIGNHVIVANMYAEAGLWEAAAETRKVMRDGGMKKMPGESCIAVGTSVARFVSGDDAPQGHDQLCSLLASLSLNTRTETRSATDCVDLFLIG</sequence>
<dbReference type="Pfam" id="PF13041">
    <property type="entry name" value="PPR_2"/>
    <property type="match status" value="2"/>
</dbReference>
<accession>A0A7I8KE89</accession>
<dbReference type="Proteomes" id="UP000663760">
    <property type="component" value="Chromosome 5"/>
</dbReference>
<keyword evidence="4" id="KW-1185">Reference proteome</keyword>
<dbReference type="Gene3D" id="1.25.40.10">
    <property type="entry name" value="Tetratricopeptide repeat domain"/>
    <property type="match status" value="3"/>
</dbReference>
<dbReference type="PROSITE" id="PS51375">
    <property type="entry name" value="PPR"/>
    <property type="match status" value="3"/>
</dbReference>
<feature type="repeat" description="PPR" evidence="2">
    <location>
        <begin position="320"/>
        <end position="354"/>
    </location>
</feature>
<dbReference type="InterPro" id="IPR046960">
    <property type="entry name" value="PPR_At4g14850-like_plant"/>
</dbReference>
<proteinExistence type="predicted"/>
<dbReference type="InterPro" id="IPR011990">
    <property type="entry name" value="TPR-like_helical_dom_sf"/>
</dbReference>
<evidence type="ECO:0000256" key="1">
    <source>
        <dbReference type="ARBA" id="ARBA00022737"/>
    </source>
</evidence>
<dbReference type="FunFam" id="1.25.40.10:FF:000396">
    <property type="entry name" value="Pentatricopeptide repeat-containing protein At2g36730"/>
    <property type="match status" value="1"/>
</dbReference>
<dbReference type="PANTHER" id="PTHR47926">
    <property type="entry name" value="PENTATRICOPEPTIDE REPEAT-CONTAINING PROTEIN"/>
    <property type="match status" value="1"/>
</dbReference>
<dbReference type="EMBL" id="LR746268">
    <property type="protein sequence ID" value="CAA7396097.1"/>
    <property type="molecule type" value="Genomic_DNA"/>
</dbReference>
<dbReference type="Pfam" id="PF01535">
    <property type="entry name" value="PPR"/>
    <property type="match status" value="2"/>
</dbReference>
<reference evidence="3" key="1">
    <citation type="submission" date="2020-02" db="EMBL/GenBank/DDBJ databases">
        <authorList>
            <person name="Scholz U."/>
            <person name="Mascher M."/>
            <person name="Fiebig A."/>
        </authorList>
    </citation>
    <scope>NUCLEOTIDE SEQUENCE</scope>
</reference>
<dbReference type="Pfam" id="PF20431">
    <property type="entry name" value="E_motif"/>
    <property type="match status" value="1"/>
</dbReference>
<dbReference type="GO" id="GO:0009451">
    <property type="term" value="P:RNA modification"/>
    <property type="evidence" value="ECO:0007669"/>
    <property type="project" value="InterPro"/>
</dbReference>
<feature type="repeat" description="PPR" evidence="2">
    <location>
        <begin position="285"/>
        <end position="319"/>
    </location>
</feature>
<dbReference type="InterPro" id="IPR046848">
    <property type="entry name" value="E_motif"/>
</dbReference>